<reference evidence="5 6" key="1">
    <citation type="submission" date="2015-02" db="EMBL/GenBank/DDBJ databases">
        <authorList>
            <person name="Gomez-Escribano P.J."/>
        </authorList>
    </citation>
    <scope>NUCLEOTIDE SEQUENCE [LARGE SCALE GENOMIC DNA]</scope>
    <source>
        <strain evidence="6">C34 (DSM 42122 / NRRL B-24963)</strain>
    </source>
</reference>
<name>A0A0F7VNI6_STRLW</name>
<dbReference type="Pfam" id="PF00550">
    <property type="entry name" value="PP-binding"/>
    <property type="match status" value="1"/>
</dbReference>
<dbReference type="Proteomes" id="UP000035016">
    <property type="component" value="Chromosome Chromosome"/>
</dbReference>
<evidence type="ECO:0000256" key="3">
    <source>
        <dbReference type="SAM" id="MobiDB-lite"/>
    </source>
</evidence>
<dbReference type="AlphaFoldDB" id="A0A0F7VNI6"/>
<evidence type="ECO:0000313" key="5">
    <source>
        <dbReference type="EMBL" id="CQR59798.1"/>
    </source>
</evidence>
<dbReference type="PROSITE" id="PS00012">
    <property type="entry name" value="PHOSPHOPANTETHEINE"/>
    <property type="match status" value="1"/>
</dbReference>
<protein>
    <recommendedName>
        <fullName evidence="4">Carrier domain-containing protein</fullName>
    </recommendedName>
</protein>
<dbReference type="InterPro" id="IPR009081">
    <property type="entry name" value="PP-bd_ACP"/>
</dbReference>
<organism evidence="5 6">
    <name type="scientific">Streptomyces leeuwenhoekii</name>
    <dbReference type="NCBI Taxonomy" id="1437453"/>
    <lineage>
        <taxon>Bacteria</taxon>
        <taxon>Bacillati</taxon>
        <taxon>Actinomycetota</taxon>
        <taxon>Actinomycetes</taxon>
        <taxon>Kitasatosporales</taxon>
        <taxon>Streptomycetaceae</taxon>
        <taxon>Streptomyces</taxon>
    </lineage>
</organism>
<keyword evidence="2" id="KW-0597">Phosphoprotein</keyword>
<dbReference type="SUPFAM" id="SSF47336">
    <property type="entry name" value="ACP-like"/>
    <property type="match status" value="1"/>
</dbReference>
<evidence type="ECO:0000313" key="6">
    <source>
        <dbReference type="Proteomes" id="UP000035016"/>
    </source>
</evidence>
<dbReference type="PROSITE" id="PS50075">
    <property type="entry name" value="CARRIER"/>
    <property type="match status" value="1"/>
</dbReference>
<feature type="domain" description="Carrier" evidence="4">
    <location>
        <begin position="1"/>
        <end position="81"/>
    </location>
</feature>
<proteinExistence type="predicted"/>
<evidence type="ECO:0000256" key="2">
    <source>
        <dbReference type="ARBA" id="ARBA00022553"/>
    </source>
</evidence>
<dbReference type="InterPro" id="IPR006162">
    <property type="entry name" value="Ppantetheine_attach_site"/>
</dbReference>
<sequence length="108" mass="11530">MSELLLDRVADDVVAALETGLPPAGEHSRLYEDLGFDSLMLIELVDRLQERRPALGDLPLPDMVGAMADIGSLTDWLRGTAEELPPHAPAHPTQQAPARGAKAGENPA</sequence>
<gene>
    <name evidence="5" type="primary">sle_03360</name>
</gene>
<dbReference type="KEGG" id="sle:sle_03360"/>
<dbReference type="InterPro" id="IPR036736">
    <property type="entry name" value="ACP-like_sf"/>
</dbReference>
<dbReference type="Gene3D" id="1.10.1200.10">
    <property type="entry name" value="ACP-like"/>
    <property type="match status" value="1"/>
</dbReference>
<accession>A0A0F7VNI6</accession>
<feature type="region of interest" description="Disordered" evidence="3">
    <location>
        <begin position="78"/>
        <end position="108"/>
    </location>
</feature>
<dbReference type="RefSeq" id="WP_047121455.1">
    <property type="nucleotide sequence ID" value="NZ_AZSD01000225.1"/>
</dbReference>
<dbReference type="EMBL" id="LN831790">
    <property type="protein sequence ID" value="CQR59798.1"/>
    <property type="molecule type" value="Genomic_DNA"/>
</dbReference>
<keyword evidence="1" id="KW-0596">Phosphopantetheine</keyword>
<evidence type="ECO:0000259" key="4">
    <source>
        <dbReference type="PROSITE" id="PS50075"/>
    </source>
</evidence>
<evidence type="ECO:0000256" key="1">
    <source>
        <dbReference type="ARBA" id="ARBA00022450"/>
    </source>
</evidence>